<dbReference type="InterPro" id="IPR020479">
    <property type="entry name" value="HD_metazoa"/>
</dbReference>
<keyword evidence="4 7" id="KW-0371">Homeobox</keyword>
<dbReference type="PROSITE" id="PS50071">
    <property type="entry name" value="HOMEOBOX_2"/>
    <property type="match status" value="1"/>
</dbReference>
<feature type="DNA-binding region" description="Homeobox" evidence="7">
    <location>
        <begin position="139"/>
        <end position="198"/>
    </location>
</feature>
<dbReference type="FunFam" id="1.10.10.60:FF:000417">
    <property type="entry name" value="Even-skipped homeobox 1"/>
    <property type="match status" value="1"/>
</dbReference>
<evidence type="ECO:0000259" key="10">
    <source>
        <dbReference type="PROSITE" id="PS50071"/>
    </source>
</evidence>
<feature type="compositionally biased region" description="Polar residues" evidence="9">
    <location>
        <begin position="115"/>
        <end position="131"/>
    </location>
</feature>
<evidence type="ECO:0000256" key="2">
    <source>
        <dbReference type="ARBA" id="ARBA00022473"/>
    </source>
</evidence>
<dbReference type="InterPro" id="IPR009057">
    <property type="entry name" value="Homeodomain-like_sf"/>
</dbReference>
<organism evidence="11 12">
    <name type="scientific">Acanthocheilonema viteae</name>
    <name type="common">Filarial nematode worm</name>
    <name type="synonym">Dipetalonema viteae</name>
    <dbReference type="NCBI Taxonomy" id="6277"/>
    <lineage>
        <taxon>Eukaryota</taxon>
        <taxon>Metazoa</taxon>
        <taxon>Ecdysozoa</taxon>
        <taxon>Nematoda</taxon>
        <taxon>Chromadorea</taxon>
        <taxon>Rhabditida</taxon>
        <taxon>Spirurina</taxon>
        <taxon>Spiruromorpha</taxon>
        <taxon>Filarioidea</taxon>
        <taxon>Onchocercidae</taxon>
        <taxon>Acanthocheilonema</taxon>
    </lineage>
</organism>
<feature type="region of interest" description="Disordered" evidence="9">
    <location>
        <begin position="115"/>
        <end position="137"/>
    </location>
</feature>
<dbReference type="SUPFAM" id="SSF46689">
    <property type="entry name" value="Homeodomain-like"/>
    <property type="match status" value="1"/>
</dbReference>
<keyword evidence="12" id="KW-1185">Reference proteome</keyword>
<proteinExistence type="inferred from homology"/>
<dbReference type="STRING" id="6277.A0A498S7Y9"/>
<dbReference type="SMART" id="SM00389">
    <property type="entry name" value="HOX"/>
    <property type="match status" value="1"/>
</dbReference>
<dbReference type="PROSITE" id="PS00027">
    <property type="entry name" value="HOMEOBOX_1"/>
    <property type="match status" value="1"/>
</dbReference>
<evidence type="ECO:0000256" key="8">
    <source>
        <dbReference type="RuleBase" id="RU000682"/>
    </source>
</evidence>
<dbReference type="Gene3D" id="1.10.10.60">
    <property type="entry name" value="Homeodomain-like"/>
    <property type="match status" value="1"/>
</dbReference>
<sequence length="303" mass="33484">MQSFDIESLIGTGRKSNGFSEISEKTPETEIVKEATATKAIDIREFSAIPGTTKVSTSANSNFDQNLTKSELLCGSAPSRIHPGTSSTVSIARTMNAESKCLGTAFHTYPCVSGSNKSQSQCAPSSPSVSAESRDDGAMRRYRTAFSREQINRLEKEFARENYVSRPKRCELATQLNLPEGTIKVWFQNRRMKDKRQKMASLHWPFFDHHITAYFLNPFCYEAWRSSLIPKLCDPSITRPFLATAGSMLGSVAVGTDTNMGIIPRPAICANPAAINTEPTREHIQESLESMPLQSPAESKSFL</sequence>
<comment type="subcellular location">
    <subcellularLocation>
        <location evidence="1 7 8">Nucleus</location>
    </subcellularLocation>
</comment>
<reference evidence="11 12" key="1">
    <citation type="submission" date="2018-08" db="EMBL/GenBank/DDBJ databases">
        <authorList>
            <person name="Laetsch R D."/>
            <person name="Stevens L."/>
            <person name="Kumar S."/>
            <person name="Blaxter L. M."/>
        </authorList>
    </citation>
    <scope>NUCLEOTIDE SEQUENCE [LARGE SCALE GENOMIC DNA]</scope>
</reference>
<evidence type="ECO:0000256" key="6">
    <source>
        <dbReference type="ARBA" id="ARBA00038449"/>
    </source>
</evidence>
<accession>A0A498S7Y9</accession>
<protein>
    <recommendedName>
        <fullName evidence="10">Homeobox domain-containing protein</fullName>
    </recommendedName>
</protein>
<dbReference type="InterPro" id="IPR052002">
    <property type="entry name" value="Even-skipped_HD"/>
</dbReference>
<evidence type="ECO:0000256" key="5">
    <source>
        <dbReference type="ARBA" id="ARBA00023242"/>
    </source>
</evidence>
<name>A0A498S7Y9_ACAVI</name>
<dbReference type="GO" id="GO:0005634">
    <property type="term" value="C:nucleus"/>
    <property type="evidence" value="ECO:0007669"/>
    <property type="project" value="UniProtKB-SubCell"/>
</dbReference>
<dbReference type="PANTHER" id="PTHR46294:SF4">
    <property type="entry name" value="SEGMENTATION PROTEIN EVEN-SKIPPED"/>
    <property type="match status" value="1"/>
</dbReference>
<dbReference type="GO" id="GO:0000981">
    <property type="term" value="F:DNA-binding transcription factor activity, RNA polymerase II-specific"/>
    <property type="evidence" value="ECO:0007669"/>
    <property type="project" value="InterPro"/>
</dbReference>
<keyword evidence="2" id="KW-0217">Developmental protein</keyword>
<dbReference type="Proteomes" id="UP000276991">
    <property type="component" value="Unassembled WGS sequence"/>
</dbReference>
<evidence type="ECO:0000256" key="1">
    <source>
        <dbReference type="ARBA" id="ARBA00004123"/>
    </source>
</evidence>
<dbReference type="OrthoDB" id="6159439at2759"/>
<dbReference type="GO" id="GO:0048663">
    <property type="term" value="P:neuron fate commitment"/>
    <property type="evidence" value="ECO:0007669"/>
    <property type="project" value="UniProtKB-ARBA"/>
</dbReference>
<evidence type="ECO:0000256" key="4">
    <source>
        <dbReference type="ARBA" id="ARBA00023155"/>
    </source>
</evidence>
<dbReference type="PANTHER" id="PTHR46294">
    <property type="entry name" value="SEGMENTATION PROTEIN EVEN-SKIPPED"/>
    <property type="match status" value="1"/>
</dbReference>
<evidence type="ECO:0000313" key="11">
    <source>
        <dbReference type="EMBL" id="VBB26869.1"/>
    </source>
</evidence>
<keyword evidence="5 7" id="KW-0539">Nucleus</keyword>
<dbReference type="CDD" id="cd00086">
    <property type="entry name" value="homeodomain"/>
    <property type="match status" value="1"/>
</dbReference>
<comment type="similarity">
    <text evidence="6">Belongs to the even-skipped homeobox family.</text>
</comment>
<evidence type="ECO:0000313" key="12">
    <source>
        <dbReference type="Proteomes" id="UP000276991"/>
    </source>
</evidence>
<dbReference type="Pfam" id="PF00046">
    <property type="entry name" value="Homeodomain"/>
    <property type="match status" value="1"/>
</dbReference>
<gene>
    <name evidence="11" type="ORF">NAV_LOCUS1699</name>
</gene>
<dbReference type="PRINTS" id="PR00024">
    <property type="entry name" value="HOMEOBOX"/>
</dbReference>
<feature type="domain" description="Homeobox" evidence="10">
    <location>
        <begin position="137"/>
        <end position="197"/>
    </location>
</feature>
<evidence type="ECO:0000256" key="7">
    <source>
        <dbReference type="PROSITE-ProRule" id="PRU00108"/>
    </source>
</evidence>
<dbReference type="InterPro" id="IPR017970">
    <property type="entry name" value="Homeobox_CS"/>
</dbReference>
<evidence type="ECO:0000256" key="3">
    <source>
        <dbReference type="ARBA" id="ARBA00023125"/>
    </source>
</evidence>
<evidence type="ECO:0000256" key="9">
    <source>
        <dbReference type="SAM" id="MobiDB-lite"/>
    </source>
</evidence>
<dbReference type="InterPro" id="IPR001356">
    <property type="entry name" value="HD"/>
</dbReference>
<dbReference type="AlphaFoldDB" id="A0A498S7Y9"/>
<dbReference type="EMBL" id="UPTC01000153">
    <property type="protein sequence ID" value="VBB26869.1"/>
    <property type="molecule type" value="Genomic_DNA"/>
</dbReference>
<dbReference type="GO" id="GO:0000978">
    <property type="term" value="F:RNA polymerase II cis-regulatory region sequence-specific DNA binding"/>
    <property type="evidence" value="ECO:0007669"/>
    <property type="project" value="TreeGrafter"/>
</dbReference>
<keyword evidence="3 7" id="KW-0238">DNA-binding</keyword>